<evidence type="ECO:0000259" key="6">
    <source>
        <dbReference type="PROSITE" id="PS50931"/>
    </source>
</evidence>
<dbReference type="EMBL" id="CP106882">
    <property type="protein sequence ID" value="UYG53585.1"/>
    <property type="molecule type" value="Genomic_DNA"/>
</dbReference>
<proteinExistence type="inferred from homology"/>
<dbReference type="SUPFAM" id="SSF53850">
    <property type="entry name" value="Periplasmic binding protein-like II"/>
    <property type="match status" value="1"/>
</dbReference>
<dbReference type="InterPro" id="IPR000847">
    <property type="entry name" value="LysR_HTH_N"/>
</dbReference>
<name>A0ABY6GEW5_9BURK</name>
<dbReference type="InterPro" id="IPR050950">
    <property type="entry name" value="HTH-type_LysR_regulators"/>
</dbReference>
<keyword evidence="3" id="KW-0238">DNA-binding</keyword>
<dbReference type="Gene3D" id="1.10.10.10">
    <property type="entry name" value="Winged helix-like DNA-binding domain superfamily/Winged helix DNA-binding domain"/>
    <property type="match status" value="1"/>
</dbReference>
<feature type="domain" description="HTH lysR-type" evidence="6">
    <location>
        <begin position="29"/>
        <end position="86"/>
    </location>
</feature>
<evidence type="ECO:0000313" key="9">
    <source>
        <dbReference type="Proteomes" id="UP001162800"/>
    </source>
</evidence>
<organism evidence="8 9">
    <name type="scientific">Comamonas endophytica</name>
    <dbReference type="NCBI Taxonomy" id="2949090"/>
    <lineage>
        <taxon>Bacteria</taxon>
        <taxon>Pseudomonadati</taxon>
        <taxon>Pseudomonadota</taxon>
        <taxon>Betaproteobacteria</taxon>
        <taxon>Burkholderiales</taxon>
        <taxon>Comamonadaceae</taxon>
        <taxon>Comamonas</taxon>
    </lineage>
</organism>
<dbReference type="Proteomes" id="UP001162800">
    <property type="component" value="Plasmid unnamed1"/>
</dbReference>
<dbReference type="RefSeq" id="WP_263726075.1">
    <property type="nucleotide sequence ID" value="NZ_CP106882.1"/>
</dbReference>
<feature type="region of interest" description="Disordered" evidence="5">
    <location>
        <begin position="1"/>
        <end position="25"/>
    </location>
</feature>
<evidence type="ECO:0000256" key="5">
    <source>
        <dbReference type="SAM" id="MobiDB-lite"/>
    </source>
</evidence>
<keyword evidence="2" id="KW-0805">Transcription regulation</keyword>
<geneLocation type="plasmid" evidence="8 9">
    <name>unnamed1</name>
</geneLocation>
<gene>
    <name evidence="8" type="ORF">M9799_16940</name>
    <name evidence="7" type="ORF">M9799_19675</name>
</gene>
<evidence type="ECO:0000256" key="4">
    <source>
        <dbReference type="ARBA" id="ARBA00023163"/>
    </source>
</evidence>
<dbReference type="Pfam" id="PF00126">
    <property type="entry name" value="HTH_1"/>
    <property type="match status" value="1"/>
</dbReference>
<dbReference type="InterPro" id="IPR036390">
    <property type="entry name" value="WH_DNA-bd_sf"/>
</dbReference>
<dbReference type="PANTHER" id="PTHR30419:SF8">
    <property type="entry name" value="NITROGEN ASSIMILATION TRANSCRIPTIONAL ACTIVATOR-RELATED"/>
    <property type="match status" value="1"/>
</dbReference>
<dbReference type="InterPro" id="IPR005119">
    <property type="entry name" value="LysR_subst-bd"/>
</dbReference>
<evidence type="ECO:0000313" key="8">
    <source>
        <dbReference type="EMBL" id="UYG53630.1"/>
    </source>
</evidence>
<dbReference type="InterPro" id="IPR036388">
    <property type="entry name" value="WH-like_DNA-bd_sf"/>
</dbReference>
<dbReference type="EMBL" id="CP106882">
    <property type="protein sequence ID" value="UYG53630.1"/>
    <property type="molecule type" value="Genomic_DNA"/>
</dbReference>
<dbReference type="PANTHER" id="PTHR30419">
    <property type="entry name" value="HTH-TYPE TRANSCRIPTIONAL REGULATOR YBHD"/>
    <property type="match status" value="1"/>
</dbReference>
<keyword evidence="9" id="KW-1185">Reference proteome</keyword>
<evidence type="ECO:0000256" key="2">
    <source>
        <dbReference type="ARBA" id="ARBA00023015"/>
    </source>
</evidence>
<dbReference type="Pfam" id="PF03466">
    <property type="entry name" value="LysR_substrate"/>
    <property type="match status" value="1"/>
</dbReference>
<sequence>MSWAGWHRPRRRIQPHKRAADPVQEEQGVDAGAIEYFVLVARTGSIARAAAEIGIEPSTLARHIGRMETDSGLKLFHRSGRGMVLTDAGSLFLQEAGSVVDALAHARRAIADLSADGPSQIVIAAQPTIAQVVYPQLGHALRGKFPKAHIRLIEGLGNQVVGWLQEGKTDVAIMYVPSNPQIVDYDLLVQEPLYAFLPPGHSMPHRELAVEDFLDFALILPSTPHGIRGQVEAWAKRHGKRLRIALEHDGSTFVTRRLVQAGHGCSVGPLAAVYEEEKRGLLQSVRLVGADTLRTVAVATAQNRPPVKGLHDIRTMIRQVTAELVMSGQWHGVQQHLHASTLPGRPAR</sequence>
<reference evidence="8" key="1">
    <citation type="submission" date="2022-09" db="EMBL/GenBank/DDBJ databases">
        <title>The complete genome of Acidovorax sp. 5MLIR.</title>
        <authorList>
            <person name="Liu L."/>
            <person name="Yue J."/>
            <person name="Yang F."/>
            <person name="Yuan J."/>
            <person name="Li L."/>
        </authorList>
    </citation>
    <scope>NUCLEOTIDE SEQUENCE</scope>
    <source>
        <strain evidence="8">5MLIR</strain>
        <plasmid evidence="8">unnamed1</plasmid>
    </source>
</reference>
<evidence type="ECO:0000313" key="7">
    <source>
        <dbReference type="EMBL" id="UYG53585.1"/>
    </source>
</evidence>
<dbReference type="SUPFAM" id="SSF46785">
    <property type="entry name" value="Winged helix' DNA-binding domain"/>
    <property type="match status" value="1"/>
</dbReference>
<comment type="similarity">
    <text evidence="1">Belongs to the LysR transcriptional regulatory family.</text>
</comment>
<dbReference type="Gene3D" id="3.40.190.10">
    <property type="entry name" value="Periplasmic binding protein-like II"/>
    <property type="match status" value="2"/>
</dbReference>
<feature type="compositionally biased region" description="Basic residues" evidence="5">
    <location>
        <begin position="7"/>
        <end position="17"/>
    </location>
</feature>
<dbReference type="PROSITE" id="PS50931">
    <property type="entry name" value="HTH_LYSR"/>
    <property type="match status" value="1"/>
</dbReference>
<keyword evidence="8" id="KW-0614">Plasmid</keyword>
<protein>
    <submittedName>
        <fullName evidence="8">LysR family transcriptional regulator</fullName>
    </submittedName>
</protein>
<keyword evidence="4" id="KW-0804">Transcription</keyword>
<accession>A0ABY6GEW5</accession>
<evidence type="ECO:0000256" key="1">
    <source>
        <dbReference type="ARBA" id="ARBA00009437"/>
    </source>
</evidence>
<evidence type="ECO:0000256" key="3">
    <source>
        <dbReference type="ARBA" id="ARBA00023125"/>
    </source>
</evidence>